<sequence>MSTYKKLQAQTKMSVVGAERIQELREKLDTDGYENRRLLISVDGSYTNQTVIKALPKQVTLIGRCRKDSKFYEIPPPAHKGRGRNKYYGQLLPTPEQIRQSDEYPWQQVKAWASGSIHHFDVKVIRNIRWRKAGQRNLVLLVVRPIAYRPTRKSRLYYRQPAYLIATDPDIPVNQLLQTYLWRWEIEVGFKDKKTLIGCGQAQIRKPEQVQQVPAFVTACYALLLLASQKTKNVSNYLPTTKWYTPNKRTRNTTGDIINMFRAQNWAKSTAINFSHFVDKSNKNMNFQKLTNPAMAAMFYNRN</sequence>
<keyword evidence="2" id="KW-1185">Reference proteome</keyword>
<evidence type="ECO:0000313" key="2">
    <source>
        <dbReference type="Proteomes" id="UP001501508"/>
    </source>
</evidence>
<reference evidence="2" key="1">
    <citation type="journal article" date="2019" name="Int. J. Syst. Evol. Microbiol.">
        <title>The Global Catalogue of Microorganisms (GCM) 10K type strain sequencing project: providing services to taxonomists for standard genome sequencing and annotation.</title>
        <authorList>
            <consortium name="The Broad Institute Genomics Platform"/>
            <consortium name="The Broad Institute Genome Sequencing Center for Infectious Disease"/>
            <person name="Wu L."/>
            <person name="Ma J."/>
        </authorList>
    </citation>
    <scope>NUCLEOTIDE SEQUENCE [LARGE SCALE GENOMIC DNA]</scope>
    <source>
        <strain evidence="2">JCM 31920</strain>
    </source>
</reference>
<dbReference type="InterPro" id="IPR012337">
    <property type="entry name" value="RNaseH-like_sf"/>
</dbReference>
<name>A0ABP8LKB7_9BACT</name>
<proteinExistence type="predicted"/>
<dbReference type="Proteomes" id="UP001501508">
    <property type="component" value="Unassembled WGS sequence"/>
</dbReference>
<evidence type="ECO:0008006" key="3">
    <source>
        <dbReference type="Google" id="ProtNLM"/>
    </source>
</evidence>
<dbReference type="SUPFAM" id="SSF53098">
    <property type="entry name" value="Ribonuclease H-like"/>
    <property type="match status" value="1"/>
</dbReference>
<gene>
    <name evidence="1" type="ORF">GCM10023091_00290</name>
</gene>
<protein>
    <recommendedName>
        <fullName evidence="3">Transposase IS701-like DDE domain-containing protein</fullName>
    </recommendedName>
</protein>
<accession>A0ABP8LKB7</accession>
<organism evidence="1 2">
    <name type="scientific">Ravibacter arvi</name>
    <dbReference type="NCBI Taxonomy" id="2051041"/>
    <lineage>
        <taxon>Bacteria</taxon>
        <taxon>Pseudomonadati</taxon>
        <taxon>Bacteroidota</taxon>
        <taxon>Cytophagia</taxon>
        <taxon>Cytophagales</taxon>
        <taxon>Spirosomataceae</taxon>
        <taxon>Ravibacter</taxon>
    </lineage>
</organism>
<dbReference type="EMBL" id="BAABEY010000001">
    <property type="protein sequence ID" value="GAA4430699.1"/>
    <property type="molecule type" value="Genomic_DNA"/>
</dbReference>
<evidence type="ECO:0000313" key="1">
    <source>
        <dbReference type="EMBL" id="GAA4430699.1"/>
    </source>
</evidence>
<comment type="caution">
    <text evidence="1">The sequence shown here is derived from an EMBL/GenBank/DDBJ whole genome shotgun (WGS) entry which is preliminary data.</text>
</comment>